<gene>
    <name evidence="2" type="ORF">NBR_LOCUS5617</name>
</gene>
<evidence type="ECO:0000256" key="1">
    <source>
        <dbReference type="SAM" id="SignalP"/>
    </source>
</evidence>
<dbReference type="AlphaFoldDB" id="A0A0N4XSW2"/>
<evidence type="ECO:0000313" key="2">
    <source>
        <dbReference type="EMBL" id="VDL69206.1"/>
    </source>
</evidence>
<protein>
    <submittedName>
        <fullName evidence="4">Secreted protein</fullName>
    </submittedName>
</protein>
<organism evidence="4">
    <name type="scientific">Nippostrongylus brasiliensis</name>
    <name type="common">Rat hookworm</name>
    <dbReference type="NCBI Taxonomy" id="27835"/>
    <lineage>
        <taxon>Eukaryota</taxon>
        <taxon>Metazoa</taxon>
        <taxon>Ecdysozoa</taxon>
        <taxon>Nematoda</taxon>
        <taxon>Chromadorea</taxon>
        <taxon>Rhabditida</taxon>
        <taxon>Rhabditina</taxon>
        <taxon>Rhabditomorpha</taxon>
        <taxon>Strongyloidea</taxon>
        <taxon>Heligmosomidae</taxon>
        <taxon>Nippostrongylus</taxon>
    </lineage>
</organism>
<accession>A0A0N4XSW2</accession>
<keyword evidence="1" id="KW-0732">Signal</keyword>
<name>A0A0N4XSW2_NIPBR</name>
<feature type="signal peptide" evidence="1">
    <location>
        <begin position="1"/>
        <end position="17"/>
    </location>
</feature>
<dbReference type="WBParaSite" id="NBR_0000561601-mRNA-1">
    <property type="protein sequence ID" value="NBR_0000561601-mRNA-1"/>
    <property type="gene ID" value="NBR_0000561601"/>
</dbReference>
<reference evidence="2 3" key="2">
    <citation type="submission" date="2018-11" db="EMBL/GenBank/DDBJ databases">
        <authorList>
            <consortium name="Pathogen Informatics"/>
        </authorList>
    </citation>
    <scope>NUCLEOTIDE SEQUENCE [LARGE SCALE GENOMIC DNA]</scope>
</reference>
<dbReference type="EMBL" id="UYSL01019751">
    <property type="protein sequence ID" value="VDL69206.1"/>
    <property type="molecule type" value="Genomic_DNA"/>
</dbReference>
<feature type="chain" id="PRO_5043124762" evidence="1">
    <location>
        <begin position="18"/>
        <end position="83"/>
    </location>
</feature>
<proteinExistence type="predicted"/>
<reference evidence="4" key="1">
    <citation type="submission" date="2017-02" db="UniProtKB">
        <authorList>
            <consortium name="WormBaseParasite"/>
        </authorList>
    </citation>
    <scope>IDENTIFICATION</scope>
</reference>
<evidence type="ECO:0000313" key="3">
    <source>
        <dbReference type="Proteomes" id="UP000271162"/>
    </source>
</evidence>
<keyword evidence="3" id="KW-1185">Reference proteome</keyword>
<evidence type="ECO:0000313" key="4">
    <source>
        <dbReference type="WBParaSite" id="NBR_0000561601-mRNA-1"/>
    </source>
</evidence>
<sequence length="83" mass="9574">MVVLVVVVMVMVWWCMAALCQQAFNSYRGKVNFDQRANSSVTLHCKEVVVVTTTPPDREVHQMWLTVVSIAREFVTGNRYKLR</sequence>
<dbReference type="Proteomes" id="UP000271162">
    <property type="component" value="Unassembled WGS sequence"/>
</dbReference>